<dbReference type="EMBL" id="SDMP01000016">
    <property type="protein sequence ID" value="RYR02489.1"/>
    <property type="molecule type" value="Genomic_DNA"/>
</dbReference>
<name>A0A444YKW5_ARAHY</name>
<sequence>MVAEWEGCTLAPFVLISPARILGAIILIRKGKKKSLPELIGSWREGAEAFLTLPIEASAGVKCKMHKGVFASLRSEWEGKGMD</sequence>
<dbReference type="AlphaFoldDB" id="A0A444YKW5"/>
<comment type="caution">
    <text evidence="2">The sequence shown here is derived from an EMBL/GenBank/DDBJ whole genome shotgun (WGS) entry which is preliminary data.</text>
</comment>
<gene>
    <name evidence="2" type="ORF">Ahy_B06g081277</name>
</gene>
<evidence type="ECO:0000313" key="3">
    <source>
        <dbReference type="Proteomes" id="UP000289738"/>
    </source>
</evidence>
<organism evidence="2 3">
    <name type="scientific">Arachis hypogaea</name>
    <name type="common">Peanut</name>
    <dbReference type="NCBI Taxonomy" id="3818"/>
    <lineage>
        <taxon>Eukaryota</taxon>
        <taxon>Viridiplantae</taxon>
        <taxon>Streptophyta</taxon>
        <taxon>Embryophyta</taxon>
        <taxon>Tracheophyta</taxon>
        <taxon>Spermatophyta</taxon>
        <taxon>Magnoliopsida</taxon>
        <taxon>eudicotyledons</taxon>
        <taxon>Gunneridae</taxon>
        <taxon>Pentapetalae</taxon>
        <taxon>rosids</taxon>
        <taxon>fabids</taxon>
        <taxon>Fabales</taxon>
        <taxon>Fabaceae</taxon>
        <taxon>Papilionoideae</taxon>
        <taxon>50 kb inversion clade</taxon>
        <taxon>dalbergioids sensu lato</taxon>
        <taxon>Dalbergieae</taxon>
        <taxon>Pterocarpus clade</taxon>
        <taxon>Arachis</taxon>
    </lineage>
</organism>
<evidence type="ECO:0000256" key="1">
    <source>
        <dbReference type="SAM" id="Phobius"/>
    </source>
</evidence>
<feature type="transmembrane region" description="Helical" evidence="1">
    <location>
        <begin position="12"/>
        <end position="28"/>
    </location>
</feature>
<keyword evidence="1" id="KW-1133">Transmembrane helix</keyword>
<evidence type="ECO:0000313" key="2">
    <source>
        <dbReference type="EMBL" id="RYR02489.1"/>
    </source>
</evidence>
<protein>
    <submittedName>
        <fullName evidence="2">Uncharacterized protein</fullName>
    </submittedName>
</protein>
<accession>A0A444YKW5</accession>
<proteinExistence type="predicted"/>
<keyword evidence="1" id="KW-0812">Transmembrane</keyword>
<keyword evidence="1" id="KW-0472">Membrane</keyword>
<reference evidence="2 3" key="1">
    <citation type="submission" date="2019-01" db="EMBL/GenBank/DDBJ databases">
        <title>Sequencing of cultivated peanut Arachis hypogaea provides insights into genome evolution and oil improvement.</title>
        <authorList>
            <person name="Chen X."/>
        </authorList>
    </citation>
    <scope>NUCLEOTIDE SEQUENCE [LARGE SCALE GENOMIC DNA]</scope>
    <source>
        <strain evidence="3">cv. Fuhuasheng</strain>
        <tissue evidence="2">Leaves</tissue>
    </source>
</reference>
<keyword evidence="3" id="KW-1185">Reference proteome</keyword>
<dbReference type="Proteomes" id="UP000289738">
    <property type="component" value="Chromosome B06"/>
</dbReference>